<feature type="transmembrane region" description="Helical" evidence="1">
    <location>
        <begin position="6"/>
        <end position="24"/>
    </location>
</feature>
<accession>A0A081PJV1</accession>
<sequence>MQITSAALLISIALVVFGIAYYYFTTRHKERMAIIENKLSSDTFKGTENYLPFILLLSTMSIGISAGIMAGMAIISLGFTTNDYVMPACIFLFLGLGLLTGYFLLKPKG</sequence>
<dbReference type="InterPro" id="IPR046216">
    <property type="entry name" value="DUF6249"/>
</dbReference>
<keyword evidence="4" id="KW-1185">Reference proteome</keyword>
<evidence type="ECO:0000313" key="3">
    <source>
        <dbReference type="EMBL" id="KEQ30974.1"/>
    </source>
</evidence>
<feature type="transmembrane region" description="Helical" evidence="1">
    <location>
        <begin position="53"/>
        <end position="78"/>
    </location>
</feature>
<feature type="transmembrane region" description="Helical" evidence="1">
    <location>
        <begin position="84"/>
        <end position="105"/>
    </location>
</feature>
<keyword evidence="1" id="KW-0472">Membrane</keyword>
<gene>
    <name evidence="3" type="ORF">N180_08830</name>
</gene>
<dbReference type="AlphaFoldDB" id="A0A081PJV1"/>
<organism evidence="3 4">
    <name type="scientific">Pedobacter antarcticus 4BY</name>
    <dbReference type="NCBI Taxonomy" id="1358423"/>
    <lineage>
        <taxon>Bacteria</taxon>
        <taxon>Pseudomonadati</taxon>
        <taxon>Bacteroidota</taxon>
        <taxon>Sphingobacteriia</taxon>
        <taxon>Sphingobacteriales</taxon>
        <taxon>Sphingobacteriaceae</taxon>
        <taxon>Pedobacter</taxon>
    </lineage>
</organism>
<proteinExistence type="predicted"/>
<feature type="domain" description="DUF6249" evidence="2">
    <location>
        <begin position="10"/>
        <end position="104"/>
    </location>
</feature>
<evidence type="ECO:0000259" key="2">
    <source>
        <dbReference type="Pfam" id="PF19762"/>
    </source>
</evidence>
<name>A0A081PJV1_9SPHI</name>
<reference evidence="3 4" key="1">
    <citation type="journal article" date="1992" name="Int. J. Syst. Bacteriol.">
        <title>Sphingobacterium antarcticus sp. nov. a Psychrotrophic Bacterium from the Soils of Schirmacher Oasis, Antarctica.</title>
        <authorList>
            <person name="Shivaji S."/>
            <person name="Ray M.K."/>
            <person name="Rao N.S."/>
            <person name="Saiserr L."/>
            <person name="Jagannadham M.V."/>
            <person name="Kumar G.S."/>
            <person name="Reddy G."/>
            <person name="Bhargava P.M."/>
        </authorList>
    </citation>
    <scope>NUCLEOTIDE SEQUENCE [LARGE SCALE GENOMIC DNA]</scope>
    <source>
        <strain evidence="3 4">4BY</strain>
    </source>
</reference>
<protein>
    <recommendedName>
        <fullName evidence="2">DUF6249 domain-containing protein</fullName>
    </recommendedName>
</protein>
<dbReference type="EMBL" id="JNFF01000022">
    <property type="protein sequence ID" value="KEQ30974.1"/>
    <property type="molecule type" value="Genomic_DNA"/>
</dbReference>
<dbReference type="RefSeq" id="WP_037438653.1">
    <property type="nucleotide sequence ID" value="NZ_JNFF01000022.1"/>
</dbReference>
<evidence type="ECO:0000313" key="4">
    <source>
        <dbReference type="Proteomes" id="UP000028007"/>
    </source>
</evidence>
<evidence type="ECO:0000256" key="1">
    <source>
        <dbReference type="SAM" id="Phobius"/>
    </source>
</evidence>
<keyword evidence="1" id="KW-0812">Transmembrane</keyword>
<keyword evidence="1" id="KW-1133">Transmembrane helix</keyword>
<dbReference type="Pfam" id="PF19762">
    <property type="entry name" value="DUF6249"/>
    <property type="match status" value="1"/>
</dbReference>
<comment type="caution">
    <text evidence="3">The sequence shown here is derived from an EMBL/GenBank/DDBJ whole genome shotgun (WGS) entry which is preliminary data.</text>
</comment>
<dbReference type="OrthoDB" id="679295at2"/>
<dbReference type="Proteomes" id="UP000028007">
    <property type="component" value="Unassembled WGS sequence"/>
</dbReference>